<evidence type="ECO:0000256" key="1">
    <source>
        <dbReference type="SAM" id="MobiDB-lite"/>
    </source>
</evidence>
<dbReference type="InterPro" id="IPR016024">
    <property type="entry name" value="ARM-type_fold"/>
</dbReference>
<accession>A0ABP1G8U7</accession>
<dbReference type="PANTHER" id="PTHR47673">
    <property type="entry name" value="ARM REPEAT SUPERFAMILY PROTEIN"/>
    <property type="match status" value="1"/>
</dbReference>
<keyword evidence="3" id="KW-1185">Reference proteome</keyword>
<name>A0ABP1G8U7_9CHLO</name>
<protein>
    <submittedName>
        <fullName evidence="2">G11820 protein</fullName>
    </submittedName>
</protein>
<organism evidence="2 3">
    <name type="scientific">Coccomyxa viridis</name>
    <dbReference type="NCBI Taxonomy" id="1274662"/>
    <lineage>
        <taxon>Eukaryota</taxon>
        <taxon>Viridiplantae</taxon>
        <taxon>Chlorophyta</taxon>
        <taxon>core chlorophytes</taxon>
        <taxon>Trebouxiophyceae</taxon>
        <taxon>Trebouxiophyceae incertae sedis</taxon>
        <taxon>Coccomyxaceae</taxon>
        <taxon>Coccomyxa</taxon>
    </lineage>
</organism>
<comment type="caution">
    <text evidence="2">The sequence shown here is derived from an EMBL/GenBank/DDBJ whole genome shotgun (WGS) entry which is preliminary data.</text>
</comment>
<dbReference type="EMBL" id="CAXHTA020000019">
    <property type="protein sequence ID" value="CAL5228651.1"/>
    <property type="molecule type" value="Genomic_DNA"/>
</dbReference>
<gene>
    <name evidence="2" type="primary">g11820</name>
    <name evidence="2" type="ORF">VP750_LOCUS10557</name>
</gene>
<evidence type="ECO:0000313" key="3">
    <source>
        <dbReference type="Proteomes" id="UP001497392"/>
    </source>
</evidence>
<feature type="region of interest" description="Disordered" evidence="1">
    <location>
        <begin position="1"/>
        <end position="32"/>
    </location>
</feature>
<dbReference type="Proteomes" id="UP001497392">
    <property type="component" value="Unassembled WGS sequence"/>
</dbReference>
<reference evidence="2 3" key="1">
    <citation type="submission" date="2024-06" db="EMBL/GenBank/DDBJ databases">
        <authorList>
            <person name="Kraege A."/>
            <person name="Thomma B."/>
        </authorList>
    </citation>
    <scope>NUCLEOTIDE SEQUENCE [LARGE SCALE GENOMIC DNA]</scope>
</reference>
<sequence length="187" mass="19400">MQGPSATFQRPQAGARGFAAASSKAADAGQQQEKQSGGIEGYVFKGLLFATILAIGLKLGPHIAAGNVTHAVRLLEAETPFMQSSGAKRIRRLAATGMAGEELRRENAPAKLLGLLHAGADPGVSKAVVEALEAICKEHDGMEATIRAGGTDVLQEAVDQGWLGDVLAREIAASLLVGLKIQEGHLD</sequence>
<dbReference type="Gene3D" id="1.25.10.10">
    <property type="entry name" value="Leucine-rich Repeat Variant"/>
    <property type="match status" value="1"/>
</dbReference>
<evidence type="ECO:0000313" key="2">
    <source>
        <dbReference type="EMBL" id="CAL5228651.1"/>
    </source>
</evidence>
<feature type="compositionally biased region" description="Low complexity" evidence="1">
    <location>
        <begin position="9"/>
        <end position="32"/>
    </location>
</feature>
<dbReference type="SUPFAM" id="SSF48371">
    <property type="entry name" value="ARM repeat"/>
    <property type="match status" value="1"/>
</dbReference>
<dbReference type="PANTHER" id="PTHR47673:SF1">
    <property type="entry name" value="ARM REPEAT SUPERFAMILY PROTEIN"/>
    <property type="match status" value="1"/>
</dbReference>
<dbReference type="InterPro" id="IPR011989">
    <property type="entry name" value="ARM-like"/>
</dbReference>
<proteinExistence type="predicted"/>